<evidence type="ECO:0000313" key="1">
    <source>
        <dbReference type="EMBL" id="KAI4356153.1"/>
    </source>
</evidence>
<protein>
    <submittedName>
        <fullName evidence="1">Uncharacterized protein</fullName>
    </submittedName>
</protein>
<dbReference type="Proteomes" id="UP000828941">
    <property type="component" value="Chromosome 1"/>
</dbReference>
<accession>A0ACB9Q5P9</accession>
<evidence type="ECO:0000313" key="2">
    <source>
        <dbReference type="Proteomes" id="UP000828941"/>
    </source>
</evidence>
<organism evidence="1 2">
    <name type="scientific">Bauhinia variegata</name>
    <name type="common">Purple orchid tree</name>
    <name type="synonym">Phanera variegata</name>
    <dbReference type="NCBI Taxonomy" id="167791"/>
    <lineage>
        <taxon>Eukaryota</taxon>
        <taxon>Viridiplantae</taxon>
        <taxon>Streptophyta</taxon>
        <taxon>Embryophyta</taxon>
        <taxon>Tracheophyta</taxon>
        <taxon>Spermatophyta</taxon>
        <taxon>Magnoliopsida</taxon>
        <taxon>eudicotyledons</taxon>
        <taxon>Gunneridae</taxon>
        <taxon>Pentapetalae</taxon>
        <taxon>rosids</taxon>
        <taxon>fabids</taxon>
        <taxon>Fabales</taxon>
        <taxon>Fabaceae</taxon>
        <taxon>Cercidoideae</taxon>
        <taxon>Cercideae</taxon>
        <taxon>Bauhiniinae</taxon>
        <taxon>Bauhinia</taxon>
    </lineage>
</organism>
<dbReference type="EMBL" id="CM039426">
    <property type="protein sequence ID" value="KAI4356153.1"/>
    <property type="molecule type" value="Genomic_DNA"/>
</dbReference>
<reference evidence="1 2" key="1">
    <citation type="journal article" date="2022" name="DNA Res.">
        <title>Chromosomal-level genome assembly of the orchid tree Bauhinia variegata (Leguminosae; Cercidoideae) supports the allotetraploid origin hypothesis of Bauhinia.</title>
        <authorList>
            <person name="Zhong Y."/>
            <person name="Chen Y."/>
            <person name="Zheng D."/>
            <person name="Pang J."/>
            <person name="Liu Y."/>
            <person name="Luo S."/>
            <person name="Meng S."/>
            <person name="Qian L."/>
            <person name="Wei D."/>
            <person name="Dai S."/>
            <person name="Zhou R."/>
        </authorList>
    </citation>
    <scope>NUCLEOTIDE SEQUENCE [LARGE SCALE GENOMIC DNA]</scope>
    <source>
        <strain evidence="1">BV-YZ2020</strain>
    </source>
</reference>
<keyword evidence="2" id="KW-1185">Reference proteome</keyword>
<name>A0ACB9Q5P9_BAUVA</name>
<gene>
    <name evidence="1" type="ORF">L6164_000197</name>
</gene>
<proteinExistence type="predicted"/>
<sequence length="373" mass="41713">MATTTLARHLSATIKGMKGSNRVGPWYNPHMAAASHAISERISLVDLIVEVRDARIPLSSEYEILKSCSSSLKRIIVLNKMDLADRAELQAWMKYFKETNCIAYGVNSHNKENIKQFLSFLQSQVRELKRTDLTSYTATIMLVGIPNVGKSALANSLHLTGRISAAEKGKLRRATVSPEPGETKDIRSFKIGSHPNIYVLDTPGVLPPEVPEIDTCSKLILTGAIKDCMVCKKELARYFLAILNSGEQYKKWANLSNEDDDGSFRNGITENISSSKLDMKQRRQSLADHTQDFIVQNVKRTLFETISSFDGDIRDGEELAVLMSKQFCSLQNTFNISTECEGAHVKVAEKLLNLFRTGRLGHYTLDLVPRNLK</sequence>
<comment type="caution">
    <text evidence="1">The sequence shown here is derived from an EMBL/GenBank/DDBJ whole genome shotgun (WGS) entry which is preliminary data.</text>
</comment>